<accession>X6M445</accession>
<feature type="non-terminal residue" evidence="2">
    <location>
        <position position="258"/>
    </location>
</feature>
<evidence type="ECO:0000256" key="1">
    <source>
        <dbReference type="SAM" id="MobiDB-lite"/>
    </source>
</evidence>
<proteinExistence type="predicted"/>
<dbReference type="EMBL" id="ASPP01024777">
    <property type="protein sequence ID" value="ETO08704.1"/>
    <property type="molecule type" value="Genomic_DNA"/>
</dbReference>
<sequence length="258" mass="29813">QHPSDSVQCEVIRKAREKLGIKLTMKEDALLKKKASKTITIKSNVQQQAKNYSYTDATKSQRSNGNENNNGPRKSKKRTNRKKNKRKINNNQKQQNKVSDADNVFGYESCWVEISCPDQKKSLLFYITLIFKKKNKKIKIFKHSSKNYYMLRKLLNTLSLEELECTLSARLDHNTNDVGECILDFIVSNGTTYFKMKDNVTSSIDIPLCSSYILPFFSIKRSGRFNLVLHTRFGRPKTHLNYISWIGKFSALSRGCIH</sequence>
<dbReference type="Proteomes" id="UP000023152">
    <property type="component" value="Unassembled WGS sequence"/>
</dbReference>
<evidence type="ECO:0000313" key="3">
    <source>
        <dbReference type="Proteomes" id="UP000023152"/>
    </source>
</evidence>
<dbReference type="AlphaFoldDB" id="X6M445"/>
<comment type="caution">
    <text evidence="2">The sequence shown here is derived from an EMBL/GenBank/DDBJ whole genome shotgun (WGS) entry which is preliminary data.</text>
</comment>
<feature type="compositionally biased region" description="Basic residues" evidence="1">
    <location>
        <begin position="73"/>
        <end position="88"/>
    </location>
</feature>
<gene>
    <name evidence="2" type="ORF">RFI_28683</name>
</gene>
<reference evidence="2 3" key="1">
    <citation type="journal article" date="2013" name="Curr. Biol.">
        <title>The Genome of the Foraminiferan Reticulomyxa filosa.</title>
        <authorList>
            <person name="Glockner G."/>
            <person name="Hulsmann N."/>
            <person name="Schleicher M."/>
            <person name="Noegel A.A."/>
            <person name="Eichinger L."/>
            <person name="Gallinger C."/>
            <person name="Pawlowski J."/>
            <person name="Sierra R."/>
            <person name="Euteneuer U."/>
            <person name="Pillet L."/>
            <person name="Moustafa A."/>
            <person name="Platzer M."/>
            <person name="Groth M."/>
            <person name="Szafranski K."/>
            <person name="Schliwa M."/>
        </authorList>
    </citation>
    <scope>NUCLEOTIDE SEQUENCE [LARGE SCALE GENOMIC DNA]</scope>
</reference>
<feature type="non-terminal residue" evidence="2">
    <location>
        <position position="1"/>
    </location>
</feature>
<protein>
    <submittedName>
        <fullName evidence="2">Uncharacterized protein</fullName>
    </submittedName>
</protein>
<feature type="region of interest" description="Disordered" evidence="1">
    <location>
        <begin position="50"/>
        <end position="97"/>
    </location>
</feature>
<organism evidence="2 3">
    <name type="scientific">Reticulomyxa filosa</name>
    <dbReference type="NCBI Taxonomy" id="46433"/>
    <lineage>
        <taxon>Eukaryota</taxon>
        <taxon>Sar</taxon>
        <taxon>Rhizaria</taxon>
        <taxon>Retaria</taxon>
        <taxon>Foraminifera</taxon>
        <taxon>Monothalamids</taxon>
        <taxon>Reticulomyxidae</taxon>
        <taxon>Reticulomyxa</taxon>
    </lineage>
</organism>
<feature type="compositionally biased region" description="Polar residues" evidence="1">
    <location>
        <begin position="50"/>
        <end position="72"/>
    </location>
</feature>
<keyword evidence="3" id="KW-1185">Reference proteome</keyword>
<name>X6M445_RETFI</name>
<evidence type="ECO:0000313" key="2">
    <source>
        <dbReference type="EMBL" id="ETO08704.1"/>
    </source>
</evidence>